<dbReference type="Proteomes" id="UP001320706">
    <property type="component" value="Unassembled WGS sequence"/>
</dbReference>
<accession>A0ACC3SLW8</accession>
<evidence type="ECO:0000313" key="1">
    <source>
        <dbReference type="EMBL" id="KAK8217230.1"/>
    </source>
</evidence>
<name>A0ACC3SLW8_9PEZI</name>
<gene>
    <name evidence="1" type="ORF">M8818_001483</name>
</gene>
<proteinExistence type="predicted"/>
<reference evidence="1" key="1">
    <citation type="submission" date="2024-02" db="EMBL/GenBank/DDBJ databases">
        <title>Metagenome Assembled Genome of Zalaria obscura JY119.</title>
        <authorList>
            <person name="Vighnesh L."/>
            <person name="Jagadeeshwari U."/>
            <person name="Venkata Ramana C."/>
            <person name="Sasikala C."/>
        </authorList>
    </citation>
    <scope>NUCLEOTIDE SEQUENCE</scope>
    <source>
        <strain evidence="1">JY119</strain>
    </source>
</reference>
<sequence>MTCVSVGIEYFAIARIYRVVNGLQSRPATLSSADSAGKMLSMDYFGKKCSYAGRALMFYIRHHAFLPSITLSLLYFTVFSFGGQMVAYLMSIGFGSTSIGIARSVSTILELSATWIAPRIMNKIGPVRSGIWFLNWQLAMIAASVCILWIGDTKGLLVVFLAAVMLSRVGLWGFDLSAQIIIQELVEPEQRGLFSSLEVSAQNIFELLSFASTIVFSRPEQFKYPAVCSLGAITVAGILYAVFVRQERGHLFHASECMKGKRFTKRQSRYRSSHGWEEIPQHELPQVEAKTADEAPRRQGGATAIKVASINVIQVIGSNVTQPKLLQKPNRTTLTDNELR</sequence>
<evidence type="ECO:0000313" key="2">
    <source>
        <dbReference type="Proteomes" id="UP001320706"/>
    </source>
</evidence>
<dbReference type="EMBL" id="JAMKPW020000006">
    <property type="protein sequence ID" value="KAK8217230.1"/>
    <property type="molecule type" value="Genomic_DNA"/>
</dbReference>
<organism evidence="1 2">
    <name type="scientific">Zalaria obscura</name>
    <dbReference type="NCBI Taxonomy" id="2024903"/>
    <lineage>
        <taxon>Eukaryota</taxon>
        <taxon>Fungi</taxon>
        <taxon>Dikarya</taxon>
        <taxon>Ascomycota</taxon>
        <taxon>Pezizomycotina</taxon>
        <taxon>Dothideomycetes</taxon>
        <taxon>Dothideomycetidae</taxon>
        <taxon>Dothideales</taxon>
        <taxon>Zalariaceae</taxon>
        <taxon>Zalaria</taxon>
    </lineage>
</organism>
<comment type="caution">
    <text evidence="1">The sequence shown here is derived from an EMBL/GenBank/DDBJ whole genome shotgun (WGS) entry which is preliminary data.</text>
</comment>
<keyword evidence="2" id="KW-1185">Reference proteome</keyword>
<protein>
    <submittedName>
        <fullName evidence="1">Uncharacterized protein</fullName>
    </submittedName>
</protein>